<name>A0A2W7N7K9_9RHOB</name>
<dbReference type="Gene3D" id="3.20.20.140">
    <property type="entry name" value="Metal-dependent hydrolases"/>
    <property type="match status" value="1"/>
</dbReference>
<dbReference type="SUPFAM" id="SSF51556">
    <property type="entry name" value="Metallo-dependent hydrolases"/>
    <property type="match status" value="1"/>
</dbReference>
<dbReference type="Proteomes" id="UP000248916">
    <property type="component" value="Unassembled WGS sequence"/>
</dbReference>
<gene>
    <name evidence="3" type="ORF">LX81_02320</name>
</gene>
<evidence type="ECO:0000259" key="2">
    <source>
        <dbReference type="Pfam" id="PF04909"/>
    </source>
</evidence>
<keyword evidence="4" id="KW-1185">Reference proteome</keyword>
<reference evidence="3 4" key="1">
    <citation type="submission" date="2018-06" db="EMBL/GenBank/DDBJ databases">
        <title>Genomic Encyclopedia of Archaeal and Bacterial Type Strains, Phase II (KMG-II): from individual species to whole genera.</title>
        <authorList>
            <person name="Goeker M."/>
        </authorList>
    </citation>
    <scope>NUCLEOTIDE SEQUENCE [LARGE SCALE GENOMIC DNA]</scope>
    <source>
        <strain evidence="3 4">DSM 22009</strain>
    </source>
</reference>
<dbReference type="PANTHER" id="PTHR35563">
    <property type="entry name" value="BARREL METAL-DEPENDENT HYDROLASE, PUTATIVE (AFU_ORTHOLOGUE AFUA_1G16240)-RELATED"/>
    <property type="match status" value="1"/>
</dbReference>
<comment type="caution">
    <text evidence="3">The sequence shown here is derived from an EMBL/GenBank/DDBJ whole genome shotgun (WGS) entry which is preliminary data.</text>
</comment>
<accession>A0A2W7N7K9</accession>
<dbReference type="OrthoDB" id="9787654at2"/>
<dbReference type="Pfam" id="PF04909">
    <property type="entry name" value="Amidohydro_2"/>
    <property type="match status" value="1"/>
</dbReference>
<dbReference type="RefSeq" id="WP_111537456.1">
    <property type="nucleotide sequence ID" value="NZ_QKZL01000008.1"/>
</dbReference>
<dbReference type="InterPro" id="IPR006680">
    <property type="entry name" value="Amidohydro-rel"/>
</dbReference>
<protein>
    <submittedName>
        <fullName evidence="3">Putative TIM-barrel fold metal-dependent hydrolase</fullName>
    </submittedName>
</protein>
<feature type="domain" description="Amidohydrolase-related" evidence="2">
    <location>
        <begin position="78"/>
        <end position="311"/>
    </location>
</feature>
<dbReference type="PANTHER" id="PTHR35563:SF2">
    <property type="entry name" value="BARREL METAL-DEPENDENT HYDROLASE, PUTATIVE (AFU_ORTHOLOGUE AFUA_1G16240)-RELATED"/>
    <property type="match status" value="1"/>
</dbReference>
<proteinExistence type="predicted"/>
<evidence type="ECO:0000313" key="3">
    <source>
        <dbReference type="EMBL" id="PZX16048.1"/>
    </source>
</evidence>
<dbReference type="EMBL" id="QKZL01000008">
    <property type="protein sequence ID" value="PZX16048.1"/>
    <property type="molecule type" value="Genomic_DNA"/>
</dbReference>
<evidence type="ECO:0000256" key="1">
    <source>
        <dbReference type="SAM" id="MobiDB-lite"/>
    </source>
</evidence>
<sequence length="311" mass="33646">MDDDKDLPDATPDRDYDTLSELPDGQAPAERPKVPSTLPPPGSCDTHLHVLGGRHDFALSDDRTENPFVEHGFDGWIDLLRTHLDTLGIDRCVVVQSTFYGMDNAITVAALERLGKEARGIALVPDDAGDDVLDRLARSRIKGVRLNLVDVGGLSWEGAQRLAPRLANRDMHLQIQLRASNDLDAISDGLVNLPVPVVIDHCGLPDIAAGIDAAGFDTLRRLVGEGAAYVKLSGLFRFSGGDWDEADPFVAALAEANPERSLWASDWPHVRLGGAAMPDAGRLLDAFFRAVTDAGTRQRILVDNPASLYGF</sequence>
<dbReference type="InterPro" id="IPR052358">
    <property type="entry name" value="Aro_Compnd_Degr_Hydrolases"/>
</dbReference>
<evidence type="ECO:0000313" key="4">
    <source>
        <dbReference type="Proteomes" id="UP000248916"/>
    </source>
</evidence>
<feature type="compositionally biased region" description="Basic and acidic residues" evidence="1">
    <location>
        <begin position="7"/>
        <end position="17"/>
    </location>
</feature>
<dbReference type="GO" id="GO:0016787">
    <property type="term" value="F:hydrolase activity"/>
    <property type="evidence" value="ECO:0007669"/>
    <property type="project" value="UniProtKB-KW"/>
</dbReference>
<dbReference type="AlphaFoldDB" id="A0A2W7N7K9"/>
<dbReference type="InterPro" id="IPR032466">
    <property type="entry name" value="Metal_Hydrolase"/>
</dbReference>
<keyword evidence="3" id="KW-0378">Hydrolase</keyword>
<organism evidence="3 4">
    <name type="scientific">Palleronia aestuarii</name>
    <dbReference type="NCBI Taxonomy" id="568105"/>
    <lineage>
        <taxon>Bacteria</taxon>
        <taxon>Pseudomonadati</taxon>
        <taxon>Pseudomonadota</taxon>
        <taxon>Alphaproteobacteria</taxon>
        <taxon>Rhodobacterales</taxon>
        <taxon>Roseobacteraceae</taxon>
        <taxon>Palleronia</taxon>
    </lineage>
</organism>
<feature type="region of interest" description="Disordered" evidence="1">
    <location>
        <begin position="1"/>
        <end position="43"/>
    </location>
</feature>